<protein>
    <submittedName>
        <fullName evidence="1">Uncharacterized protein</fullName>
    </submittedName>
</protein>
<name>A0ACB8BDU6_9AGAM</name>
<dbReference type="EMBL" id="MU266439">
    <property type="protein sequence ID" value="KAH7923920.1"/>
    <property type="molecule type" value="Genomic_DNA"/>
</dbReference>
<proteinExistence type="predicted"/>
<reference evidence="1" key="1">
    <citation type="journal article" date="2021" name="New Phytol.">
        <title>Evolutionary innovations through gain and loss of genes in the ectomycorrhizal Boletales.</title>
        <authorList>
            <person name="Wu G."/>
            <person name="Miyauchi S."/>
            <person name="Morin E."/>
            <person name="Kuo A."/>
            <person name="Drula E."/>
            <person name="Varga T."/>
            <person name="Kohler A."/>
            <person name="Feng B."/>
            <person name="Cao Y."/>
            <person name="Lipzen A."/>
            <person name="Daum C."/>
            <person name="Hundley H."/>
            <person name="Pangilinan J."/>
            <person name="Johnson J."/>
            <person name="Barry K."/>
            <person name="LaButti K."/>
            <person name="Ng V."/>
            <person name="Ahrendt S."/>
            <person name="Min B."/>
            <person name="Choi I.G."/>
            <person name="Park H."/>
            <person name="Plett J.M."/>
            <person name="Magnuson J."/>
            <person name="Spatafora J.W."/>
            <person name="Nagy L.G."/>
            <person name="Henrissat B."/>
            <person name="Grigoriev I.V."/>
            <person name="Yang Z.L."/>
            <person name="Xu J."/>
            <person name="Martin F.M."/>
        </authorList>
    </citation>
    <scope>NUCLEOTIDE SEQUENCE</scope>
    <source>
        <strain evidence="1">KUC20120723A-06</strain>
    </source>
</reference>
<keyword evidence="2" id="KW-1185">Reference proteome</keyword>
<evidence type="ECO:0000313" key="2">
    <source>
        <dbReference type="Proteomes" id="UP000790709"/>
    </source>
</evidence>
<sequence length="382" mass="41772">MLNGDLRDLSTPSAVQEYLKDTVFASHTVTALSGGLCNFTFRLHLVAQHQGHSTYVLKYAAPYVAFSAGTMPFTPERQNFEAGALRLVEKLQPGDGIVTAPVVHHLDDVAHVMIIDDCGEDTRTLKQSMIDGLVSPAMAEEIGCALGRFIGRIHSWTKDPSVDLSLFETNDEAKEISGFISYGRLTSTLTGKDDIPALSDPPIDISQTDLQVISDLAAVRIQAINTTTETFTHGDFWPGNIMVSLRTDPEGGISPKLEKLYVLDWEATKTGLRGLDLGQFCAEIHLLRRFHANCEEPASVMLESFLRTYGQNQDVDVALARTALTHVGAHLVAWGPRVKWGGREETRAIVKEGADLLAKGAFASEEWLQSQLIGPLLQSSNE</sequence>
<evidence type="ECO:0000313" key="1">
    <source>
        <dbReference type="EMBL" id="KAH7923920.1"/>
    </source>
</evidence>
<dbReference type="Proteomes" id="UP000790709">
    <property type="component" value="Unassembled WGS sequence"/>
</dbReference>
<organism evidence="1 2">
    <name type="scientific">Leucogyrophana mollusca</name>
    <dbReference type="NCBI Taxonomy" id="85980"/>
    <lineage>
        <taxon>Eukaryota</taxon>
        <taxon>Fungi</taxon>
        <taxon>Dikarya</taxon>
        <taxon>Basidiomycota</taxon>
        <taxon>Agaricomycotina</taxon>
        <taxon>Agaricomycetes</taxon>
        <taxon>Agaricomycetidae</taxon>
        <taxon>Boletales</taxon>
        <taxon>Boletales incertae sedis</taxon>
        <taxon>Leucogyrophana</taxon>
    </lineage>
</organism>
<comment type="caution">
    <text evidence="1">The sequence shown here is derived from an EMBL/GenBank/DDBJ whole genome shotgun (WGS) entry which is preliminary data.</text>
</comment>
<gene>
    <name evidence="1" type="ORF">BV22DRAFT_1014458</name>
</gene>
<accession>A0ACB8BDU6</accession>